<gene>
    <name evidence="1" type="ORF">OXU80_17735</name>
</gene>
<reference evidence="1" key="1">
    <citation type="submission" date="2022-11" db="EMBL/GenBank/DDBJ databases">
        <title>beta-Carotene-producing bacterium, Jeongeuplla avenae sp. nov., alleviates the salt stress of Arabidopsis seedlings.</title>
        <authorList>
            <person name="Jiang L."/>
            <person name="Lee J."/>
        </authorList>
    </citation>
    <scope>NUCLEOTIDE SEQUENCE</scope>
    <source>
        <strain evidence="1">DY_R2A_6</strain>
    </source>
</reference>
<evidence type="ECO:0000313" key="2">
    <source>
        <dbReference type="Proteomes" id="UP001163223"/>
    </source>
</evidence>
<sequence>MGVANRRRGEVSAVIDGREARLCLTLGALAELEDAFACEDMGALARRFSGGRLSARDLLRILAAGLRGAGTAVSDAEVAAMRVEGGAAGAARVAAELLTSAFGAAEDAAPGP</sequence>
<name>A0ACD4NIM0_9HYPH</name>
<accession>A0ACD4NIM0</accession>
<keyword evidence="2" id="KW-1185">Reference proteome</keyword>
<dbReference type="EMBL" id="CP113520">
    <property type="protein sequence ID" value="WAJ26697.1"/>
    <property type="molecule type" value="Genomic_DNA"/>
</dbReference>
<dbReference type="Proteomes" id="UP001163223">
    <property type="component" value="Chromosome"/>
</dbReference>
<organism evidence="1 2">
    <name type="scientific">Antarcticirhabdus aurantiaca</name>
    <dbReference type="NCBI Taxonomy" id="2606717"/>
    <lineage>
        <taxon>Bacteria</taxon>
        <taxon>Pseudomonadati</taxon>
        <taxon>Pseudomonadota</taxon>
        <taxon>Alphaproteobacteria</taxon>
        <taxon>Hyphomicrobiales</taxon>
        <taxon>Aurantimonadaceae</taxon>
        <taxon>Antarcticirhabdus</taxon>
    </lineage>
</organism>
<evidence type="ECO:0000313" key="1">
    <source>
        <dbReference type="EMBL" id="WAJ26697.1"/>
    </source>
</evidence>
<proteinExistence type="predicted"/>
<protein>
    <submittedName>
        <fullName evidence="1">Gene transfer agent family protein</fullName>
    </submittedName>
</protein>